<evidence type="ECO:0000313" key="3">
    <source>
        <dbReference type="Proteomes" id="UP000827092"/>
    </source>
</evidence>
<dbReference type="Proteomes" id="UP000827092">
    <property type="component" value="Unassembled WGS sequence"/>
</dbReference>
<sequence length="106" mass="12414">MSLNQEGRSSVISGRVRSRRKECHQKHFPGSMYTDKHGGTNGRTRDRVNLALHKRRTARLGYETLCYCWWNELFGVYPVLLLEGSRSWEFCEKMMELEFGLGSIRN</sequence>
<evidence type="ECO:0000313" key="2">
    <source>
        <dbReference type="EMBL" id="KAG8185955.1"/>
    </source>
</evidence>
<proteinExistence type="predicted"/>
<keyword evidence="3" id="KW-1185">Reference proteome</keyword>
<protein>
    <submittedName>
        <fullName evidence="2">Uncharacterized protein</fullName>
    </submittedName>
</protein>
<reference evidence="2 3" key="1">
    <citation type="journal article" date="2022" name="Nat. Ecol. Evol.">
        <title>A masculinizing supergene underlies an exaggerated male reproductive morph in a spider.</title>
        <authorList>
            <person name="Hendrickx F."/>
            <person name="De Corte Z."/>
            <person name="Sonet G."/>
            <person name="Van Belleghem S.M."/>
            <person name="Kostlbacher S."/>
            <person name="Vangestel C."/>
        </authorList>
    </citation>
    <scope>NUCLEOTIDE SEQUENCE [LARGE SCALE GENOMIC DNA]</scope>
    <source>
        <strain evidence="2">W744_W776</strain>
    </source>
</reference>
<evidence type="ECO:0000256" key="1">
    <source>
        <dbReference type="SAM" id="MobiDB-lite"/>
    </source>
</evidence>
<comment type="caution">
    <text evidence="2">The sequence shown here is derived from an EMBL/GenBank/DDBJ whole genome shotgun (WGS) entry which is preliminary data.</text>
</comment>
<dbReference type="AlphaFoldDB" id="A0AAV6UNB8"/>
<organism evidence="2 3">
    <name type="scientific">Oedothorax gibbosus</name>
    <dbReference type="NCBI Taxonomy" id="931172"/>
    <lineage>
        <taxon>Eukaryota</taxon>
        <taxon>Metazoa</taxon>
        <taxon>Ecdysozoa</taxon>
        <taxon>Arthropoda</taxon>
        <taxon>Chelicerata</taxon>
        <taxon>Arachnida</taxon>
        <taxon>Araneae</taxon>
        <taxon>Araneomorphae</taxon>
        <taxon>Entelegynae</taxon>
        <taxon>Araneoidea</taxon>
        <taxon>Linyphiidae</taxon>
        <taxon>Erigoninae</taxon>
        <taxon>Oedothorax</taxon>
    </lineage>
</organism>
<feature type="region of interest" description="Disordered" evidence="1">
    <location>
        <begin position="1"/>
        <end position="23"/>
    </location>
</feature>
<name>A0AAV6UNB8_9ARAC</name>
<accession>A0AAV6UNB8</accession>
<dbReference type="EMBL" id="JAFNEN010000319">
    <property type="protein sequence ID" value="KAG8185955.1"/>
    <property type="molecule type" value="Genomic_DNA"/>
</dbReference>
<gene>
    <name evidence="2" type="ORF">JTE90_013614</name>
</gene>